<keyword evidence="2" id="KW-1133">Transmembrane helix</keyword>
<dbReference type="AlphaFoldDB" id="A0A106DRE2"/>
<feature type="transmembrane region" description="Helical" evidence="2">
    <location>
        <begin position="21"/>
        <end position="43"/>
    </location>
</feature>
<dbReference type="Proteomes" id="UP000062317">
    <property type="component" value="Unassembled WGS sequence"/>
</dbReference>
<proteinExistence type="predicted"/>
<organism evidence="3 4">
    <name type="scientific">Burkholderia territorii</name>
    <dbReference type="NCBI Taxonomy" id="1503055"/>
    <lineage>
        <taxon>Bacteria</taxon>
        <taxon>Pseudomonadati</taxon>
        <taxon>Pseudomonadota</taxon>
        <taxon>Betaproteobacteria</taxon>
        <taxon>Burkholderiales</taxon>
        <taxon>Burkholderiaceae</taxon>
        <taxon>Burkholderia</taxon>
        <taxon>Burkholderia cepacia complex</taxon>
    </lineage>
</organism>
<keyword evidence="4" id="KW-1185">Reference proteome</keyword>
<evidence type="ECO:0000256" key="2">
    <source>
        <dbReference type="SAM" id="Phobius"/>
    </source>
</evidence>
<dbReference type="InterPro" id="IPR005498">
    <property type="entry name" value="T4SS_VirB10/TraB/TrbI"/>
</dbReference>
<keyword evidence="2" id="KW-0472">Membrane</keyword>
<dbReference type="CDD" id="cd16430">
    <property type="entry name" value="TraB"/>
    <property type="match status" value="1"/>
</dbReference>
<evidence type="ECO:0000313" key="3">
    <source>
        <dbReference type="EMBL" id="KVV40859.1"/>
    </source>
</evidence>
<feature type="compositionally biased region" description="Basic and acidic residues" evidence="1">
    <location>
        <begin position="192"/>
        <end position="211"/>
    </location>
</feature>
<name>A0A106DRE2_9BURK</name>
<evidence type="ECO:0000313" key="4">
    <source>
        <dbReference type="Proteomes" id="UP000062317"/>
    </source>
</evidence>
<feature type="region of interest" description="Disordered" evidence="1">
    <location>
        <begin position="115"/>
        <end position="145"/>
    </location>
</feature>
<protein>
    <recommendedName>
        <fullName evidence="5">Conjugal transfer protein TraB</fullName>
    </recommendedName>
</protein>
<accession>A0A106DRE2</accession>
<dbReference type="Pfam" id="PF03743">
    <property type="entry name" value="TrbI"/>
    <property type="match status" value="1"/>
</dbReference>
<gene>
    <name evidence="3" type="ORF">WT27_13100</name>
</gene>
<feature type="region of interest" description="Disordered" evidence="1">
    <location>
        <begin position="174"/>
        <end position="215"/>
    </location>
</feature>
<evidence type="ECO:0008006" key="5">
    <source>
        <dbReference type="Google" id="ProtNLM"/>
    </source>
</evidence>
<comment type="caution">
    <text evidence="3">The sequence shown here is derived from an EMBL/GenBank/DDBJ whole genome shotgun (WGS) entry which is preliminary data.</text>
</comment>
<feature type="compositionally biased region" description="Basic and acidic residues" evidence="1">
    <location>
        <begin position="118"/>
        <end position="128"/>
    </location>
</feature>
<dbReference type="RefSeq" id="WP_060108179.1">
    <property type="nucleotide sequence ID" value="NZ_LPEQ01000113.1"/>
</dbReference>
<reference evidence="3 4" key="1">
    <citation type="submission" date="2015-11" db="EMBL/GenBank/DDBJ databases">
        <title>Expanding the genomic diversity of Burkholderia species for the development of highly accurate diagnostics.</title>
        <authorList>
            <person name="Sahl J."/>
            <person name="Keim P."/>
            <person name="Wagner D."/>
        </authorList>
    </citation>
    <scope>NUCLEOTIDE SEQUENCE [LARGE SCALE GENOMIC DNA]</scope>
    <source>
        <strain evidence="3 4">MSMB1301WGS</strain>
    </source>
</reference>
<dbReference type="EMBL" id="LPEQ01000113">
    <property type="protein sequence ID" value="KVV40859.1"/>
    <property type="molecule type" value="Genomic_DNA"/>
</dbReference>
<keyword evidence="2" id="KW-0812">Transmembrane</keyword>
<sequence length="429" mass="44828">MSTSSSGGGLSVAQIKQRKKMIFLVVGVGAGLVALVMASTSMMNKDTEKARQAAHDKPDLVKNYTGATEGVSPAATRAAQQQSMAKVEDALRVAQRNSDQKDQQFNELQKKVSQLADQLEKSQREAAKRPLVPPPTAASGVAIGPDGKPLGSPLAAPSVVYMSSVTLGTGATGNGVSQLRGAGGSQDPIANARDRDSRGRDYANTYNRDDPLNYNRAAGRDAKNYLPSGTHMHVTLLNGADAPTGGSGQSNPMPVLVTVSGPAKLPNGFQADLKNCTITTYANGDLSSERAIFKLDRLSCIDEDAGAIDVQLKGYLTGPDGKVGIRGRLVSKTGQAMANALYAAIGSGIGGAFKNAGTTFVNPGLGTAIQQQSMSEGFRSGFGEGVSKGMDRIAQYYINLADKMYPVVEVDPGLEGDVVLMTGTSIERR</sequence>
<evidence type="ECO:0000256" key="1">
    <source>
        <dbReference type="SAM" id="MobiDB-lite"/>
    </source>
</evidence>